<dbReference type="GO" id="GO:0006303">
    <property type="term" value="P:double-strand break repair via nonhomologous end joining"/>
    <property type="evidence" value="ECO:0007669"/>
    <property type="project" value="TreeGrafter"/>
</dbReference>
<dbReference type="GO" id="GO:0000014">
    <property type="term" value="F:single-stranded DNA endodeoxyribonuclease activity"/>
    <property type="evidence" value="ECO:0007669"/>
    <property type="project" value="TreeGrafter"/>
</dbReference>
<dbReference type="GO" id="GO:0000793">
    <property type="term" value="C:condensed chromosome"/>
    <property type="evidence" value="ECO:0007669"/>
    <property type="project" value="TreeGrafter"/>
</dbReference>
<evidence type="ECO:0000313" key="3">
    <source>
        <dbReference type="Proteomes" id="UP000659654"/>
    </source>
</evidence>
<name>A0A7I8WG42_BURXY</name>
<organism evidence="2 3">
    <name type="scientific">Bursaphelenchus xylophilus</name>
    <name type="common">Pinewood nematode worm</name>
    <name type="synonym">Aphelenchoides xylophilus</name>
    <dbReference type="NCBI Taxonomy" id="6326"/>
    <lineage>
        <taxon>Eukaryota</taxon>
        <taxon>Metazoa</taxon>
        <taxon>Ecdysozoa</taxon>
        <taxon>Nematoda</taxon>
        <taxon>Chromadorea</taxon>
        <taxon>Rhabditida</taxon>
        <taxon>Tylenchina</taxon>
        <taxon>Tylenchomorpha</taxon>
        <taxon>Aphelenchoidea</taxon>
        <taxon>Aphelenchoididae</taxon>
        <taxon>Bursaphelenchus</taxon>
    </lineage>
</organism>
<feature type="compositionally biased region" description="Gly residues" evidence="1">
    <location>
        <begin position="35"/>
        <end position="45"/>
    </location>
</feature>
<gene>
    <name evidence="2" type="ORF">BXYJ_LOCUS7743</name>
</gene>
<dbReference type="GO" id="GO:0003697">
    <property type="term" value="F:single-stranded DNA binding"/>
    <property type="evidence" value="ECO:0007669"/>
    <property type="project" value="TreeGrafter"/>
</dbReference>
<dbReference type="PANTHER" id="PTHR46060">
    <property type="entry name" value="MARINER MOS1 TRANSPOSASE-LIKE PROTEIN"/>
    <property type="match status" value="1"/>
</dbReference>
<reference evidence="2" key="1">
    <citation type="submission" date="2020-09" db="EMBL/GenBank/DDBJ databases">
        <authorList>
            <person name="Kikuchi T."/>
        </authorList>
    </citation>
    <scope>NUCLEOTIDE SEQUENCE</scope>
    <source>
        <strain evidence="2">Ka4C1</strain>
    </source>
</reference>
<proteinExistence type="predicted"/>
<accession>A0A7I8WG42</accession>
<dbReference type="Proteomes" id="UP000659654">
    <property type="component" value="Unassembled WGS sequence"/>
</dbReference>
<evidence type="ECO:0000313" key="2">
    <source>
        <dbReference type="EMBL" id="CAD5222966.1"/>
    </source>
</evidence>
<evidence type="ECO:0000256" key="1">
    <source>
        <dbReference type="SAM" id="MobiDB-lite"/>
    </source>
</evidence>
<dbReference type="EMBL" id="CAJFCV020000003">
    <property type="protein sequence ID" value="CAG9111443.1"/>
    <property type="molecule type" value="Genomic_DNA"/>
</dbReference>
<dbReference type="Gene3D" id="3.30.420.10">
    <property type="entry name" value="Ribonuclease H-like superfamily/Ribonuclease H"/>
    <property type="match status" value="1"/>
</dbReference>
<sequence length="205" mass="22027">MAGGPGRAENSGPARGPEEVGPAPAPFKFSRPGPLGAGPGRGPTGGRTVNMNNAFITRYNTFFWGFGSSAPQESHWGPIGGLAGAPGRPGPGAGRGRPGPGAFKTRSARPTSHVYARPTLQKLNELGYETLPHPPYSPDLSPTDYHFFKHLDNLLQEKCFKNQDDAKTAFADFIASRTPDFYATGINKLVSRWQKCVDSNGFYFD</sequence>
<feature type="region of interest" description="Disordered" evidence="1">
    <location>
        <begin position="75"/>
        <end position="111"/>
    </location>
</feature>
<dbReference type="GO" id="GO:0005634">
    <property type="term" value="C:nucleus"/>
    <property type="evidence" value="ECO:0007669"/>
    <property type="project" value="TreeGrafter"/>
</dbReference>
<dbReference type="OrthoDB" id="5847583at2759"/>
<dbReference type="GO" id="GO:0042800">
    <property type="term" value="F:histone H3K4 methyltransferase activity"/>
    <property type="evidence" value="ECO:0007669"/>
    <property type="project" value="TreeGrafter"/>
</dbReference>
<dbReference type="Proteomes" id="UP000582659">
    <property type="component" value="Unassembled WGS sequence"/>
</dbReference>
<dbReference type="PANTHER" id="PTHR46060:SF2">
    <property type="entry name" value="HISTONE-LYSINE N-METHYLTRANSFERASE SETMAR"/>
    <property type="match status" value="1"/>
</dbReference>
<dbReference type="GO" id="GO:0000729">
    <property type="term" value="P:DNA double-strand break processing"/>
    <property type="evidence" value="ECO:0007669"/>
    <property type="project" value="TreeGrafter"/>
</dbReference>
<comment type="caution">
    <text evidence="2">The sequence shown here is derived from an EMBL/GenBank/DDBJ whole genome shotgun (WGS) entry which is preliminary data.</text>
</comment>
<dbReference type="GO" id="GO:0015074">
    <property type="term" value="P:DNA integration"/>
    <property type="evidence" value="ECO:0007669"/>
    <property type="project" value="TreeGrafter"/>
</dbReference>
<protein>
    <submittedName>
        <fullName evidence="2">(pine wood nematode) hypothetical protein</fullName>
    </submittedName>
</protein>
<dbReference type="InterPro" id="IPR052709">
    <property type="entry name" value="Transposase-MT_Hybrid"/>
</dbReference>
<dbReference type="GO" id="GO:0003690">
    <property type="term" value="F:double-stranded DNA binding"/>
    <property type="evidence" value="ECO:0007669"/>
    <property type="project" value="TreeGrafter"/>
</dbReference>
<feature type="compositionally biased region" description="Gly residues" evidence="1">
    <location>
        <begin position="90"/>
        <end position="99"/>
    </location>
</feature>
<dbReference type="SMR" id="A0A7I8WG42"/>
<dbReference type="AlphaFoldDB" id="A0A7I8WG42"/>
<feature type="region of interest" description="Disordered" evidence="1">
    <location>
        <begin position="1"/>
        <end position="49"/>
    </location>
</feature>
<keyword evidence="3" id="KW-1185">Reference proteome</keyword>
<dbReference type="GO" id="GO:0046975">
    <property type="term" value="F:histone H3K36 methyltransferase activity"/>
    <property type="evidence" value="ECO:0007669"/>
    <property type="project" value="TreeGrafter"/>
</dbReference>
<dbReference type="GO" id="GO:0035861">
    <property type="term" value="C:site of double-strand break"/>
    <property type="evidence" value="ECO:0007669"/>
    <property type="project" value="TreeGrafter"/>
</dbReference>
<dbReference type="InterPro" id="IPR036397">
    <property type="entry name" value="RNaseH_sf"/>
</dbReference>
<dbReference type="EMBL" id="CAJFDI010000003">
    <property type="protein sequence ID" value="CAD5222966.1"/>
    <property type="molecule type" value="Genomic_DNA"/>
</dbReference>
<dbReference type="GO" id="GO:0044774">
    <property type="term" value="P:mitotic DNA integrity checkpoint signaling"/>
    <property type="evidence" value="ECO:0007669"/>
    <property type="project" value="TreeGrafter"/>
</dbReference>
<dbReference type="GO" id="GO:0031297">
    <property type="term" value="P:replication fork processing"/>
    <property type="evidence" value="ECO:0007669"/>
    <property type="project" value="TreeGrafter"/>
</dbReference>
<dbReference type="GO" id="GO:0044547">
    <property type="term" value="F:DNA topoisomerase binding"/>
    <property type="evidence" value="ECO:0007669"/>
    <property type="project" value="TreeGrafter"/>
</dbReference>